<dbReference type="InterPro" id="IPR013324">
    <property type="entry name" value="RNA_pol_sigma_r3/r4-like"/>
</dbReference>
<keyword evidence="4" id="KW-0731">Sigma factor</keyword>
<dbReference type="SUPFAM" id="SSF88946">
    <property type="entry name" value="Sigma2 domain of RNA polymerase sigma factors"/>
    <property type="match status" value="1"/>
</dbReference>
<comment type="caution">
    <text evidence="8">The sequence shown here is derived from an EMBL/GenBank/DDBJ whole genome shotgun (WGS) entry which is preliminary data.</text>
</comment>
<dbReference type="OrthoDB" id="3211555at2"/>
<evidence type="ECO:0000256" key="3">
    <source>
        <dbReference type="ARBA" id="ARBA00023015"/>
    </source>
</evidence>
<feature type="domain" description="RNA polymerase sigma-70 region 2" evidence="6">
    <location>
        <begin position="9"/>
        <end position="73"/>
    </location>
</feature>
<dbReference type="InterPro" id="IPR052704">
    <property type="entry name" value="ECF_Sigma-70_Domain"/>
</dbReference>
<dbReference type="Pfam" id="PF08281">
    <property type="entry name" value="Sigma70_r4_2"/>
    <property type="match status" value="1"/>
</dbReference>
<dbReference type="InterPro" id="IPR036388">
    <property type="entry name" value="WH-like_DNA-bd_sf"/>
</dbReference>
<evidence type="ECO:0000256" key="5">
    <source>
        <dbReference type="ARBA" id="ARBA00023163"/>
    </source>
</evidence>
<dbReference type="InterPro" id="IPR013325">
    <property type="entry name" value="RNA_pol_sigma_r2"/>
</dbReference>
<comment type="similarity">
    <text evidence="1">Belongs to the sigma-70 factor family. ECF subfamily.</text>
</comment>
<dbReference type="RefSeq" id="WP_123747574.1">
    <property type="nucleotide sequence ID" value="NZ_RJKM01000001.1"/>
</dbReference>
<dbReference type="GO" id="GO:0003677">
    <property type="term" value="F:DNA binding"/>
    <property type="evidence" value="ECO:0007669"/>
    <property type="project" value="InterPro"/>
</dbReference>
<comment type="subunit">
    <text evidence="2">Interacts transiently with the RNA polymerase catalytic core formed by RpoA, RpoB, RpoC and RpoZ (2 alpha, 1 beta, 1 beta' and 1 omega subunit) to form the RNA polymerase holoenzyme that can initiate transcription.</text>
</comment>
<dbReference type="Gene3D" id="3.10.450.50">
    <property type="match status" value="1"/>
</dbReference>
<evidence type="ECO:0000256" key="4">
    <source>
        <dbReference type="ARBA" id="ARBA00023082"/>
    </source>
</evidence>
<dbReference type="InterPro" id="IPR032710">
    <property type="entry name" value="NTF2-like_dom_sf"/>
</dbReference>
<evidence type="ECO:0000259" key="7">
    <source>
        <dbReference type="Pfam" id="PF08281"/>
    </source>
</evidence>
<gene>
    <name evidence="8" type="ORF">EDD40_8175</name>
</gene>
<dbReference type="Gene3D" id="1.10.10.10">
    <property type="entry name" value="Winged helix-like DNA-binding domain superfamily/Winged helix DNA-binding domain"/>
    <property type="match status" value="1"/>
</dbReference>
<dbReference type="GO" id="GO:0016987">
    <property type="term" value="F:sigma factor activity"/>
    <property type="evidence" value="ECO:0007669"/>
    <property type="project" value="UniProtKB-KW"/>
</dbReference>
<dbReference type="Gene3D" id="1.10.1740.10">
    <property type="match status" value="1"/>
</dbReference>
<dbReference type="GO" id="GO:0006352">
    <property type="term" value="P:DNA-templated transcription initiation"/>
    <property type="evidence" value="ECO:0007669"/>
    <property type="project" value="InterPro"/>
</dbReference>
<dbReference type="InterPro" id="IPR013249">
    <property type="entry name" value="RNA_pol_sigma70_r4_t2"/>
</dbReference>
<reference evidence="8 9" key="1">
    <citation type="submission" date="2018-11" db="EMBL/GenBank/DDBJ databases">
        <title>Sequencing the genomes of 1000 actinobacteria strains.</title>
        <authorList>
            <person name="Klenk H.-P."/>
        </authorList>
    </citation>
    <scope>NUCLEOTIDE SEQUENCE [LARGE SCALE GENOMIC DNA]</scope>
    <source>
        <strain evidence="8 9">DSM 44231</strain>
    </source>
</reference>
<dbReference type="Pfam" id="PF04542">
    <property type="entry name" value="Sigma70_r2"/>
    <property type="match status" value="1"/>
</dbReference>
<keyword evidence="3" id="KW-0805">Transcription regulation</keyword>
<accession>A0A3N1HJD9</accession>
<dbReference type="SUPFAM" id="SSF54427">
    <property type="entry name" value="NTF2-like"/>
    <property type="match status" value="1"/>
</dbReference>
<keyword evidence="5" id="KW-0804">Transcription</keyword>
<evidence type="ECO:0000313" key="9">
    <source>
        <dbReference type="Proteomes" id="UP000268727"/>
    </source>
</evidence>
<dbReference type="InterPro" id="IPR007627">
    <property type="entry name" value="RNA_pol_sigma70_r2"/>
</dbReference>
<protein>
    <submittedName>
        <fullName evidence="8">RNA polymerase sigma-70 factor (ECF subfamily)</fullName>
    </submittedName>
</protein>
<dbReference type="NCBIfam" id="TIGR02937">
    <property type="entry name" value="sigma70-ECF"/>
    <property type="match status" value="1"/>
</dbReference>
<evidence type="ECO:0000259" key="6">
    <source>
        <dbReference type="Pfam" id="PF04542"/>
    </source>
</evidence>
<evidence type="ECO:0000256" key="1">
    <source>
        <dbReference type="ARBA" id="ARBA00010641"/>
    </source>
</evidence>
<dbReference type="AlphaFoldDB" id="A0A3N1HJD9"/>
<sequence length="296" mass="32249">MRDDLADRFEAHRGHLRAVAHRMLGSLPEAEDAVQETWLRLGRVDADGIDDLAAWLRTVVSRVCLDVLRHRRSRREDVVDRVPDRPADDDPETEAVLADSVGRALLVVLDALAPAERVAFVLHDTFAVPFERIAPIVGRSPATTKKLASRARHKVRAATGLPGAEPTRHRHVVEAFLTAARAGDFDALLAVLDPDVVRRADPGALPPGAATEVRGAHAVAAETVLLAANARHAEPALVDGRVGIVVAPAGRLRLVLTVTVRDDRIAAYDVIADPSRLRQLAIVRPPDFYRDLNQVR</sequence>
<evidence type="ECO:0000256" key="2">
    <source>
        <dbReference type="ARBA" id="ARBA00011344"/>
    </source>
</evidence>
<dbReference type="Proteomes" id="UP000268727">
    <property type="component" value="Unassembled WGS sequence"/>
</dbReference>
<name>A0A3N1HJD9_9PSEU</name>
<proteinExistence type="inferred from homology"/>
<dbReference type="EMBL" id="RJKM01000001">
    <property type="protein sequence ID" value="ROP42667.1"/>
    <property type="molecule type" value="Genomic_DNA"/>
</dbReference>
<dbReference type="SUPFAM" id="SSF88659">
    <property type="entry name" value="Sigma3 and sigma4 domains of RNA polymerase sigma factors"/>
    <property type="match status" value="1"/>
</dbReference>
<organism evidence="8 9">
    <name type="scientific">Saccharothrix texasensis</name>
    <dbReference type="NCBI Taxonomy" id="103734"/>
    <lineage>
        <taxon>Bacteria</taxon>
        <taxon>Bacillati</taxon>
        <taxon>Actinomycetota</taxon>
        <taxon>Actinomycetes</taxon>
        <taxon>Pseudonocardiales</taxon>
        <taxon>Pseudonocardiaceae</taxon>
        <taxon>Saccharothrix</taxon>
    </lineage>
</organism>
<keyword evidence="9" id="KW-1185">Reference proteome</keyword>
<evidence type="ECO:0000313" key="8">
    <source>
        <dbReference type="EMBL" id="ROP42667.1"/>
    </source>
</evidence>
<dbReference type="PANTHER" id="PTHR30173:SF43">
    <property type="entry name" value="ECF RNA POLYMERASE SIGMA FACTOR SIGI-RELATED"/>
    <property type="match status" value="1"/>
</dbReference>
<dbReference type="PANTHER" id="PTHR30173">
    <property type="entry name" value="SIGMA 19 FACTOR"/>
    <property type="match status" value="1"/>
</dbReference>
<feature type="domain" description="RNA polymerase sigma factor 70 region 4 type 2" evidence="7">
    <location>
        <begin position="104"/>
        <end position="154"/>
    </location>
</feature>
<dbReference type="InterPro" id="IPR014284">
    <property type="entry name" value="RNA_pol_sigma-70_dom"/>
</dbReference>